<proteinExistence type="predicted"/>
<comment type="caution">
    <text evidence="2">The sequence shown here is derived from an EMBL/GenBank/DDBJ whole genome shotgun (WGS) entry which is preliminary data.</text>
</comment>
<dbReference type="Proteomes" id="UP001552299">
    <property type="component" value="Unassembled WGS sequence"/>
</dbReference>
<evidence type="ECO:0000256" key="1">
    <source>
        <dbReference type="SAM" id="Coils"/>
    </source>
</evidence>
<keyword evidence="3" id="KW-1185">Reference proteome</keyword>
<feature type="coiled-coil region" evidence="1">
    <location>
        <begin position="329"/>
        <end position="356"/>
    </location>
</feature>
<accession>A0ABD0TTJ8</accession>
<evidence type="ECO:0000313" key="3">
    <source>
        <dbReference type="Proteomes" id="UP001552299"/>
    </source>
</evidence>
<organism evidence="2 3">
    <name type="scientific">Dendrobium thyrsiflorum</name>
    <name type="common">Pinecone-like raceme dendrobium</name>
    <name type="synonym">Orchid</name>
    <dbReference type="NCBI Taxonomy" id="117978"/>
    <lineage>
        <taxon>Eukaryota</taxon>
        <taxon>Viridiplantae</taxon>
        <taxon>Streptophyta</taxon>
        <taxon>Embryophyta</taxon>
        <taxon>Tracheophyta</taxon>
        <taxon>Spermatophyta</taxon>
        <taxon>Magnoliopsida</taxon>
        <taxon>Liliopsida</taxon>
        <taxon>Asparagales</taxon>
        <taxon>Orchidaceae</taxon>
        <taxon>Epidendroideae</taxon>
        <taxon>Malaxideae</taxon>
        <taxon>Dendrobiinae</taxon>
        <taxon>Dendrobium</taxon>
    </lineage>
</organism>
<dbReference type="EMBL" id="JANQDX010000052">
    <property type="protein sequence ID" value="KAL0902928.1"/>
    <property type="molecule type" value="Genomic_DNA"/>
</dbReference>
<name>A0ABD0TTJ8_DENTH</name>
<protein>
    <submittedName>
        <fullName evidence="2">Uncharacterized protein</fullName>
    </submittedName>
</protein>
<evidence type="ECO:0000313" key="2">
    <source>
        <dbReference type="EMBL" id="KAL0902928.1"/>
    </source>
</evidence>
<dbReference type="AlphaFoldDB" id="A0ABD0TTJ8"/>
<keyword evidence="1" id="KW-0175">Coiled coil</keyword>
<reference evidence="2 3" key="1">
    <citation type="journal article" date="2024" name="Plant Biotechnol. J.">
        <title>Dendrobium thyrsiflorum genome and its molecular insights into genes involved in important horticultural traits.</title>
        <authorList>
            <person name="Chen B."/>
            <person name="Wang J.Y."/>
            <person name="Zheng P.J."/>
            <person name="Li K.L."/>
            <person name="Liang Y.M."/>
            <person name="Chen X.F."/>
            <person name="Zhang C."/>
            <person name="Zhao X."/>
            <person name="He X."/>
            <person name="Zhang G.Q."/>
            <person name="Liu Z.J."/>
            <person name="Xu Q."/>
        </authorList>
    </citation>
    <scope>NUCLEOTIDE SEQUENCE [LARGE SCALE GENOMIC DNA]</scope>
    <source>
        <strain evidence="2">GZMU011</strain>
    </source>
</reference>
<sequence length="512" mass="58177">MSMQGCFTALSPLLNQKEHGQAPPCLRVLEEHLAYEGAVLSNGMCALRNTRKLGGCWREAIWLSKQAEFIEAFEQTVDVQFANCEDPLMAASIGFKHLPSNTESIVEIKGALKFLHSIAITSPKKSNSQELTAAEPETKSVMDADLDFHWSCTDSPLTVEVFTDDQAKPRMKLLKAWVLKVLPYLPLSLLPQQLDHELDDFLIVQDDQNIVQDDSKSYGMIETRTTLPSSGREPQHSSFLRQRTATRPFSPLLGDGREPLFLPPAENRNFLFHHTLVKAENLQALTGVFTQDSRDDGQREKPEGHDSPWETIVEVYNSLEDRGDLDIGKHALKIEISILESANEFLQEKINALQNKKASPTLTQCKPTSQHMLESSSISFIMTAYFIMTEIDFNVVNIIIRYLENLTCIQDLRHRRKPNLALGHIISFISESKYNFQFPAPLDHLQILYSNSSFYILHSTRHCNIQNVDDEQVEVEGGPAPTPWEAHFDTYIIEHQQQHDNDMDHFDNYVAQ</sequence>
<gene>
    <name evidence="2" type="ORF">M5K25_028384</name>
</gene>